<protein>
    <recommendedName>
        <fullName evidence="6">Probable septum site-determining protein MinC</fullName>
    </recommendedName>
</protein>
<organism evidence="9 10">
    <name type="scientific">Cerasibacillus quisquiliarum</name>
    <dbReference type="NCBI Taxonomy" id="227865"/>
    <lineage>
        <taxon>Bacteria</taxon>
        <taxon>Bacillati</taxon>
        <taxon>Bacillota</taxon>
        <taxon>Bacilli</taxon>
        <taxon>Bacillales</taxon>
        <taxon>Bacillaceae</taxon>
        <taxon>Cerasibacillus</taxon>
    </lineage>
</organism>
<comment type="subunit">
    <text evidence="5 6">Interacts with MinD and FtsZ.</text>
</comment>
<dbReference type="InterPro" id="IPR016098">
    <property type="entry name" value="CAP/MinC_C"/>
</dbReference>
<comment type="caution">
    <text evidence="9">The sequence shown here is derived from an EMBL/GenBank/DDBJ whole genome shotgun (WGS) entry which is preliminary data.</text>
</comment>
<dbReference type="InterPro" id="IPR036145">
    <property type="entry name" value="MinC_C_sf"/>
</dbReference>
<dbReference type="InterPro" id="IPR013033">
    <property type="entry name" value="MinC"/>
</dbReference>
<dbReference type="GO" id="GO:0000917">
    <property type="term" value="P:division septum assembly"/>
    <property type="evidence" value="ECO:0007669"/>
    <property type="project" value="UniProtKB-KW"/>
</dbReference>
<dbReference type="Gene3D" id="2.160.20.70">
    <property type="match status" value="1"/>
</dbReference>
<gene>
    <name evidence="6 9" type="primary">minC</name>
    <name evidence="9" type="ORF">CQU01_16620</name>
</gene>
<evidence type="ECO:0000256" key="2">
    <source>
        <dbReference type="ARBA" id="ARBA00022618"/>
    </source>
</evidence>
<dbReference type="Proteomes" id="UP000321491">
    <property type="component" value="Unassembled WGS sequence"/>
</dbReference>
<dbReference type="AlphaFoldDB" id="A0A511UXR9"/>
<dbReference type="GO" id="GO:0000902">
    <property type="term" value="P:cell morphogenesis"/>
    <property type="evidence" value="ECO:0007669"/>
    <property type="project" value="InterPro"/>
</dbReference>
<keyword evidence="10" id="KW-1185">Reference proteome</keyword>
<evidence type="ECO:0000256" key="4">
    <source>
        <dbReference type="ARBA" id="ARBA00023306"/>
    </source>
</evidence>
<comment type="similarity">
    <text evidence="1 6">Belongs to the MinC family.</text>
</comment>
<comment type="function">
    <text evidence="6">Cell division inhibitor that blocks the formation of polar Z ring septums. Rapidly oscillates between the poles of the cell to destabilize FtsZ filaments that have formed before they mature into polar Z rings. Prevents FtsZ polymerization.</text>
</comment>
<dbReference type="HAMAP" id="MF_00267">
    <property type="entry name" value="MinC"/>
    <property type="match status" value="1"/>
</dbReference>
<proteinExistence type="inferred from homology"/>
<name>A0A511UXR9_9BACI</name>
<feature type="domain" description="Septum site-determining protein MinC N-terminal" evidence="8">
    <location>
        <begin position="10"/>
        <end position="85"/>
    </location>
</feature>
<dbReference type="PANTHER" id="PTHR34108">
    <property type="entry name" value="SEPTUM SITE-DETERMINING PROTEIN MINC"/>
    <property type="match status" value="1"/>
</dbReference>
<dbReference type="Gene3D" id="3.30.160.540">
    <property type="match status" value="1"/>
</dbReference>
<accession>A0A511UXR9</accession>
<evidence type="ECO:0000256" key="5">
    <source>
        <dbReference type="ARBA" id="ARBA00046874"/>
    </source>
</evidence>
<reference evidence="9 10" key="1">
    <citation type="submission" date="2019-07" db="EMBL/GenBank/DDBJ databases">
        <title>Whole genome shotgun sequence of Cerasibacillus quisquiliarum NBRC 102429.</title>
        <authorList>
            <person name="Hosoyama A."/>
            <person name="Uohara A."/>
            <person name="Ohji S."/>
            <person name="Ichikawa N."/>
        </authorList>
    </citation>
    <scope>NUCLEOTIDE SEQUENCE [LARGE SCALE GENOMIC DNA]</scope>
    <source>
        <strain evidence="9 10">NBRC 102429</strain>
    </source>
</reference>
<evidence type="ECO:0000256" key="6">
    <source>
        <dbReference type="HAMAP-Rule" id="MF_00267"/>
    </source>
</evidence>
<keyword evidence="3 6" id="KW-0717">Septation</keyword>
<dbReference type="InterPro" id="IPR055219">
    <property type="entry name" value="MinC_N_1"/>
</dbReference>
<evidence type="ECO:0000259" key="7">
    <source>
        <dbReference type="Pfam" id="PF03775"/>
    </source>
</evidence>
<dbReference type="RefSeq" id="WP_146937613.1">
    <property type="nucleotide sequence ID" value="NZ_BJXW01000016.1"/>
</dbReference>
<feature type="domain" description="Septum formation inhibitor MinC C-terminal" evidence="7">
    <location>
        <begin position="108"/>
        <end position="208"/>
    </location>
</feature>
<dbReference type="InterPro" id="IPR005526">
    <property type="entry name" value="Septum_form_inhib_MinC_C"/>
</dbReference>
<dbReference type="SUPFAM" id="SSF63848">
    <property type="entry name" value="Cell-division inhibitor MinC, C-terminal domain"/>
    <property type="match status" value="1"/>
</dbReference>
<keyword evidence="4 6" id="KW-0131">Cell cycle</keyword>
<evidence type="ECO:0000259" key="8">
    <source>
        <dbReference type="Pfam" id="PF22642"/>
    </source>
</evidence>
<dbReference type="NCBIfam" id="NF001772">
    <property type="entry name" value="PRK00513.1-3"/>
    <property type="match status" value="1"/>
</dbReference>
<evidence type="ECO:0000313" key="9">
    <source>
        <dbReference type="EMBL" id="GEN31424.1"/>
    </source>
</evidence>
<evidence type="ECO:0000313" key="10">
    <source>
        <dbReference type="Proteomes" id="UP000321491"/>
    </source>
</evidence>
<dbReference type="OrthoDB" id="9790810at2"/>
<dbReference type="Pfam" id="PF03775">
    <property type="entry name" value="MinC_C"/>
    <property type="match status" value="1"/>
</dbReference>
<dbReference type="EMBL" id="BJXW01000016">
    <property type="protein sequence ID" value="GEN31424.1"/>
    <property type="molecule type" value="Genomic_DNA"/>
</dbReference>
<dbReference type="GO" id="GO:1901891">
    <property type="term" value="P:regulation of cell septum assembly"/>
    <property type="evidence" value="ECO:0007669"/>
    <property type="project" value="InterPro"/>
</dbReference>
<evidence type="ECO:0000256" key="3">
    <source>
        <dbReference type="ARBA" id="ARBA00023210"/>
    </source>
</evidence>
<evidence type="ECO:0000256" key="1">
    <source>
        <dbReference type="ARBA" id="ARBA00006291"/>
    </source>
</evidence>
<sequence length="230" mass="26374">MKLEQKKQLITIKGTEEGLTLFMDDLCSFDELINELQEKITTVTPKQGEPVIPVKVQLGNRYLSRKHTDEIRHIIEKGHYFTVDMFDSAVIHKEEMEKWKENQEVKVFRRVVRSGQVLQVKGDVLLIGDVNPGGKIISTGDVYVLGRLKGIAHAGLNGNKKAIIAASYMKPTQLRIANYISRAPDYESDGVYMECGFVDLEQDKIMIERLQQLTRQRRNVLELERRMQNG</sequence>
<dbReference type="PANTHER" id="PTHR34108:SF1">
    <property type="entry name" value="SEPTUM SITE-DETERMINING PROTEIN MINC"/>
    <property type="match status" value="1"/>
</dbReference>
<keyword evidence="2 6" id="KW-0132">Cell division</keyword>
<dbReference type="NCBIfam" id="TIGR01222">
    <property type="entry name" value="minC"/>
    <property type="match status" value="1"/>
</dbReference>
<dbReference type="Pfam" id="PF22642">
    <property type="entry name" value="MinC_N_1"/>
    <property type="match status" value="1"/>
</dbReference>